<keyword evidence="2" id="KW-1185">Reference proteome</keyword>
<evidence type="ECO:0000313" key="2">
    <source>
        <dbReference type="Proteomes" id="UP000036185"/>
    </source>
</evidence>
<reference evidence="1 2" key="1">
    <citation type="journal article" date="2014" name="Int. J. Syst. Evol. Microbiol.">
        <title>Draft Genome Sequence of Corynebacterium ulcerans FRC58, Isolated from the Bronchitic Aspiration of a Patient in France.</title>
        <authorList>
            <person name="Silva Ado S."/>
            <person name="Barauna R.A."/>
            <person name="de Sa P.C."/>
            <person name="das Gracas D.A."/>
            <person name="Carneiro A.R."/>
            <person name="Thouvenin M."/>
            <person name="Azevedo V."/>
            <person name="Badell E."/>
            <person name="Guiso N."/>
            <person name="da Silva A.L."/>
            <person name="Ramos R.T."/>
        </authorList>
    </citation>
    <scope>NUCLEOTIDE SEQUENCE [LARGE SCALE GENOMIC DNA]</scope>
    <source>
        <strain evidence="1 2">FRC58</strain>
    </source>
</reference>
<gene>
    <name evidence="1" type="ORF">CulFRC58_1612</name>
</gene>
<organism evidence="1 2">
    <name type="scientific">Corynebacterium ulcerans FRC58</name>
    <dbReference type="NCBI Taxonomy" id="1408268"/>
    <lineage>
        <taxon>Bacteria</taxon>
        <taxon>Bacillati</taxon>
        <taxon>Actinomycetota</taxon>
        <taxon>Actinomycetes</taxon>
        <taxon>Mycobacteriales</taxon>
        <taxon>Corynebacteriaceae</taxon>
        <taxon>Corynebacterium</taxon>
    </lineage>
</organism>
<accession>A0ABM5U1W6</accession>
<name>A0ABM5U1W6_CORUL</name>
<evidence type="ECO:0000313" key="1">
    <source>
        <dbReference type="EMBL" id="AKN77466.1"/>
    </source>
</evidence>
<dbReference type="RefSeq" id="WP_029974343.1">
    <property type="nucleotide sequence ID" value="NZ_CP011913.1"/>
</dbReference>
<protein>
    <submittedName>
        <fullName evidence="1">Uncharacterized protein</fullName>
    </submittedName>
</protein>
<dbReference type="EMBL" id="CP011913">
    <property type="protein sequence ID" value="AKN77466.1"/>
    <property type="molecule type" value="Genomic_DNA"/>
</dbReference>
<dbReference type="Proteomes" id="UP000036185">
    <property type="component" value="Chromosome"/>
</dbReference>
<sequence>MAFGLAGIETEEDADGVTPAALWLLETIEYVRVLVAGVMTFVAHPRLRRSLESVPAAPYQLYGPGDSGNPPSAVQCC</sequence>
<proteinExistence type="predicted"/>